<proteinExistence type="predicted"/>
<comment type="caution">
    <text evidence="2">The sequence shown here is derived from an EMBL/GenBank/DDBJ whole genome shotgun (WGS) entry which is preliminary data.</text>
</comment>
<dbReference type="RefSeq" id="WP_377196536.1">
    <property type="nucleotide sequence ID" value="NZ_JBHUHF010000001.1"/>
</dbReference>
<evidence type="ECO:0000256" key="1">
    <source>
        <dbReference type="SAM" id="Coils"/>
    </source>
</evidence>
<name>A0ABW4V422_9MICO</name>
<sequence length="320" mass="34074">MAQEEQPVQAQQVQAELEAAHEAAFEHARLTGQLGTVRSALADAEARLARATEALAGEAADVQKLEDFSPTLIWATMRGNRDERLEAERAEHRAAEYEVATAQNAVRSAERERSAVRAALDGLGDVAARRAAALAAKEAWVVAAGADGAAELGLLAAEVGAGRGELTELREVITAAAGASSALAGARRHLDSAGNWATYDTFGGGFLADMVKRQKMDQAVELMRRADESLRVLSRELGDLGRDGVGGIEVGDLVGAFDIWLDDIFSDWTVMNRINEARDRVREALGAVGQVHDGAAERATALEARLAELDARRERLLTGG</sequence>
<evidence type="ECO:0000313" key="2">
    <source>
        <dbReference type="EMBL" id="MFD2024598.1"/>
    </source>
</evidence>
<dbReference type="Proteomes" id="UP001597338">
    <property type="component" value="Unassembled WGS sequence"/>
</dbReference>
<keyword evidence="1" id="KW-0175">Coiled coil</keyword>
<accession>A0ABW4V422</accession>
<organism evidence="2 3">
    <name type="scientific">Promicromonospora aerolata</name>
    <dbReference type="NCBI Taxonomy" id="195749"/>
    <lineage>
        <taxon>Bacteria</taxon>
        <taxon>Bacillati</taxon>
        <taxon>Actinomycetota</taxon>
        <taxon>Actinomycetes</taxon>
        <taxon>Micrococcales</taxon>
        <taxon>Promicromonosporaceae</taxon>
        <taxon>Promicromonospora</taxon>
    </lineage>
</organism>
<evidence type="ECO:0000313" key="3">
    <source>
        <dbReference type="Proteomes" id="UP001597338"/>
    </source>
</evidence>
<reference evidence="3" key="1">
    <citation type="journal article" date="2019" name="Int. J. Syst. Evol. Microbiol.">
        <title>The Global Catalogue of Microorganisms (GCM) 10K type strain sequencing project: providing services to taxonomists for standard genome sequencing and annotation.</title>
        <authorList>
            <consortium name="The Broad Institute Genomics Platform"/>
            <consortium name="The Broad Institute Genome Sequencing Center for Infectious Disease"/>
            <person name="Wu L."/>
            <person name="Ma J."/>
        </authorList>
    </citation>
    <scope>NUCLEOTIDE SEQUENCE [LARGE SCALE GENOMIC DNA]</scope>
    <source>
        <strain evidence="3">CCM 7043</strain>
    </source>
</reference>
<keyword evidence="3" id="KW-1185">Reference proteome</keyword>
<dbReference type="EMBL" id="JBHUHF010000001">
    <property type="protein sequence ID" value="MFD2024598.1"/>
    <property type="molecule type" value="Genomic_DNA"/>
</dbReference>
<gene>
    <name evidence="2" type="ORF">ACFSL2_03655</name>
</gene>
<feature type="coiled-coil region" evidence="1">
    <location>
        <begin position="41"/>
        <end position="119"/>
    </location>
</feature>
<protein>
    <submittedName>
        <fullName evidence="2">Uncharacterized protein</fullName>
    </submittedName>
</protein>